<feature type="transmembrane region" description="Helical" evidence="1">
    <location>
        <begin position="12"/>
        <end position="32"/>
    </location>
</feature>
<evidence type="ECO:0000313" key="2">
    <source>
        <dbReference type="EMBL" id="TQR44211.1"/>
    </source>
</evidence>
<name>A0ABY3ANR1_PAEPP</name>
<accession>A0ABY3ANR1</accession>
<gene>
    <name evidence="2" type="ORF">C7Y44_13710</name>
</gene>
<organism evidence="2 3">
    <name type="scientific">Paenibacillus popilliae</name>
    <name type="common">Bacillus popilliae</name>
    <dbReference type="NCBI Taxonomy" id="78057"/>
    <lineage>
        <taxon>Bacteria</taxon>
        <taxon>Bacillati</taxon>
        <taxon>Bacillota</taxon>
        <taxon>Bacilli</taxon>
        <taxon>Bacillales</taxon>
        <taxon>Paenibacillaceae</taxon>
        <taxon>Paenibacillus</taxon>
    </lineage>
</organism>
<keyword evidence="3" id="KW-1185">Reference proteome</keyword>
<proteinExistence type="predicted"/>
<keyword evidence="1" id="KW-0812">Transmembrane</keyword>
<protein>
    <submittedName>
        <fullName evidence="2">Uncharacterized protein</fullName>
    </submittedName>
</protein>
<sequence>MNEADDALDLMTLIMALAIFTPIMIYCAAPLFQGHVGGFGVQIEKTALETESEIIPSARVLTTNDVLMMLVVADRYTPEPKKIRLNMTGTPREFAINDVFFTNKELMLQEARSLLPLSTPVQLSLFAGPRSYPSGTGMRFWEVHR</sequence>
<dbReference type="RefSeq" id="WP_142544361.1">
    <property type="nucleotide sequence ID" value="NZ_SADY01000004.1"/>
</dbReference>
<keyword evidence="1" id="KW-0472">Membrane</keyword>
<comment type="caution">
    <text evidence="2">The sequence shown here is derived from an EMBL/GenBank/DDBJ whole genome shotgun (WGS) entry which is preliminary data.</text>
</comment>
<dbReference type="EMBL" id="SADY01000004">
    <property type="protein sequence ID" value="TQR44211.1"/>
    <property type="molecule type" value="Genomic_DNA"/>
</dbReference>
<evidence type="ECO:0000256" key="1">
    <source>
        <dbReference type="SAM" id="Phobius"/>
    </source>
</evidence>
<reference evidence="2 3" key="1">
    <citation type="submission" date="2018-03" db="EMBL/GenBank/DDBJ databases">
        <title>Aerobic endospore-forming bacteria genome sequencing and assembly.</title>
        <authorList>
            <person name="Cavalcante D.A."/>
            <person name="Driks A."/>
            <person name="Putonti C."/>
            <person name="De-Souza M.T."/>
        </authorList>
    </citation>
    <scope>NUCLEOTIDE SEQUENCE [LARGE SCALE GENOMIC DNA]</scope>
    <source>
        <strain evidence="2 3">SDF0028</strain>
    </source>
</reference>
<dbReference type="Proteomes" id="UP000316208">
    <property type="component" value="Unassembled WGS sequence"/>
</dbReference>
<keyword evidence="1" id="KW-1133">Transmembrane helix</keyword>
<evidence type="ECO:0000313" key="3">
    <source>
        <dbReference type="Proteomes" id="UP000316208"/>
    </source>
</evidence>